<accession>A0A5B9E3X5</accession>
<sequence length="66" mass="7077">MQSSLKVLPITPTVAAASLIEPEDARITGQTRSLPRRLLALNMPLDNVRKSALSSTPVLTPQARIA</sequence>
<dbReference type="EMBL" id="CP042806">
    <property type="protein sequence ID" value="QEE27003.1"/>
    <property type="molecule type" value="Genomic_DNA"/>
</dbReference>
<dbReference type="Proteomes" id="UP000321820">
    <property type="component" value="Chromosome"/>
</dbReference>
<evidence type="ECO:0000313" key="1">
    <source>
        <dbReference type="EMBL" id="QEE27003.1"/>
    </source>
</evidence>
<name>A0A5B9E3X5_9BACT</name>
<dbReference type="AlphaFoldDB" id="A0A5B9E3X5"/>
<dbReference type="RefSeq" id="WP_147646199.1">
    <property type="nucleotide sequence ID" value="NZ_CP042806.1"/>
</dbReference>
<gene>
    <name evidence="1" type="ORF">FTW19_02660</name>
</gene>
<reference evidence="1 2" key="1">
    <citation type="submission" date="2019-08" db="EMBL/GenBank/DDBJ databases">
        <title>Complete genome sequence of Terriglobus albidus strain ORNL.</title>
        <authorList>
            <person name="Podar M."/>
        </authorList>
    </citation>
    <scope>NUCLEOTIDE SEQUENCE [LARGE SCALE GENOMIC DNA]</scope>
    <source>
        <strain evidence="1 2">ORNL</strain>
    </source>
</reference>
<keyword evidence="2" id="KW-1185">Reference proteome</keyword>
<proteinExistence type="predicted"/>
<organism evidence="1 2">
    <name type="scientific">Terriglobus albidus</name>
    <dbReference type="NCBI Taxonomy" id="1592106"/>
    <lineage>
        <taxon>Bacteria</taxon>
        <taxon>Pseudomonadati</taxon>
        <taxon>Acidobacteriota</taxon>
        <taxon>Terriglobia</taxon>
        <taxon>Terriglobales</taxon>
        <taxon>Acidobacteriaceae</taxon>
        <taxon>Terriglobus</taxon>
    </lineage>
</organism>
<dbReference type="OrthoDB" id="121894at2"/>
<protein>
    <submittedName>
        <fullName evidence="1">Uncharacterized protein</fullName>
    </submittedName>
</protein>
<dbReference type="KEGG" id="talb:FTW19_02660"/>
<evidence type="ECO:0000313" key="2">
    <source>
        <dbReference type="Proteomes" id="UP000321820"/>
    </source>
</evidence>